<evidence type="ECO:0000256" key="1">
    <source>
        <dbReference type="ARBA" id="ARBA00005525"/>
    </source>
</evidence>
<evidence type="ECO:0000256" key="2">
    <source>
        <dbReference type="ARBA" id="ARBA00023002"/>
    </source>
</evidence>
<dbReference type="Proteomes" id="UP000218263">
    <property type="component" value="Chromosome"/>
</dbReference>
<evidence type="ECO:0000313" key="4">
    <source>
        <dbReference type="Proteomes" id="UP000218263"/>
    </source>
</evidence>
<dbReference type="RefSeq" id="WP_096354504.1">
    <property type="nucleotide sequence ID" value="NZ_AP017313.1"/>
</dbReference>
<dbReference type="GO" id="GO:0004735">
    <property type="term" value="F:pyrroline-5-carboxylate reductase activity"/>
    <property type="evidence" value="ECO:0007669"/>
    <property type="project" value="UniProtKB-EC"/>
</dbReference>
<dbReference type="KEGG" id="mgot:MgSA37_04169"/>
<dbReference type="GO" id="GO:0055129">
    <property type="term" value="P:L-proline biosynthetic process"/>
    <property type="evidence" value="ECO:0007669"/>
    <property type="project" value="TreeGrafter"/>
</dbReference>
<evidence type="ECO:0000313" key="3">
    <source>
        <dbReference type="EMBL" id="BAU55977.1"/>
    </source>
</evidence>
<comment type="similarity">
    <text evidence="1">Belongs to the pyrroline-5-carboxylate reductase family.</text>
</comment>
<reference evidence="3 4" key="1">
    <citation type="submission" date="2015-12" db="EMBL/GenBank/DDBJ databases">
        <title>Genome sequence of Mucilaginibacter gotjawali.</title>
        <authorList>
            <person name="Lee J.S."/>
            <person name="Lee K.C."/>
            <person name="Kim K.K."/>
            <person name="Lee B.W."/>
        </authorList>
    </citation>
    <scope>NUCLEOTIDE SEQUENCE [LARGE SCALE GENOMIC DNA]</scope>
    <source>
        <strain evidence="3 4">SA3-7</strain>
    </source>
</reference>
<dbReference type="PANTHER" id="PTHR11645">
    <property type="entry name" value="PYRROLINE-5-CARBOXYLATE REDUCTASE"/>
    <property type="match status" value="1"/>
</dbReference>
<dbReference type="InterPro" id="IPR036291">
    <property type="entry name" value="NAD(P)-bd_dom_sf"/>
</dbReference>
<sequence length="268" mass="29412">MPLGKKQLPDLKIGIIGAGQLGLTMAQVFIRSFLPVQNLFISFKGSPHTKKTIEGFGLSDQVVPVEELCMAADLVFIFIRPQSFIDFRITLIGENTLFVSGMAGIPLASLQKVFGKNVCRIMTSGPDTIRQNKAMAAICPFNETVNRIITTSGFTPMILNNEQELHYFTVGVCLPAALVLAKKIGIDVESEFEDLKPGYAVIRQLYVWAKGVIPEFASDKDAEDYVHKMATPGGITEAILINLRKNRDLLQAVEAGVERSMAISDEFS</sequence>
<keyword evidence="2" id="KW-0560">Oxidoreductase</keyword>
<dbReference type="SUPFAM" id="SSF51735">
    <property type="entry name" value="NAD(P)-binding Rossmann-fold domains"/>
    <property type="match status" value="1"/>
</dbReference>
<dbReference type="OrthoDB" id="9805754at2"/>
<name>A0A120MYW8_9SPHI</name>
<organism evidence="3 4">
    <name type="scientific">Mucilaginibacter gotjawali</name>
    <dbReference type="NCBI Taxonomy" id="1550579"/>
    <lineage>
        <taxon>Bacteria</taxon>
        <taxon>Pseudomonadati</taxon>
        <taxon>Bacteroidota</taxon>
        <taxon>Sphingobacteriia</taxon>
        <taxon>Sphingobacteriales</taxon>
        <taxon>Sphingobacteriaceae</taxon>
        <taxon>Mucilaginibacter</taxon>
    </lineage>
</organism>
<dbReference type="InterPro" id="IPR028939">
    <property type="entry name" value="P5C_Rdtase_cat_N"/>
</dbReference>
<dbReference type="Pfam" id="PF03807">
    <property type="entry name" value="F420_oxidored"/>
    <property type="match status" value="1"/>
</dbReference>
<protein>
    <submittedName>
        <fullName evidence="3">Pyrroline-5-carboxylate reductase</fullName>
    </submittedName>
</protein>
<dbReference type="Gene3D" id="3.40.50.720">
    <property type="entry name" value="NAD(P)-binding Rossmann-like Domain"/>
    <property type="match status" value="1"/>
</dbReference>
<dbReference type="PANTHER" id="PTHR11645:SF0">
    <property type="entry name" value="PYRROLINE-5-CARBOXYLATE REDUCTASE 3"/>
    <property type="match status" value="1"/>
</dbReference>
<keyword evidence="4" id="KW-1185">Reference proteome</keyword>
<dbReference type="EMBL" id="AP017313">
    <property type="protein sequence ID" value="BAU55977.1"/>
    <property type="molecule type" value="Genomic_DNA"/>
</dbReference>
<accession>A0A120MYW8</accession>
<gene>
    <name evidence="3" type="ORF">MgSA37_04169</name>
</gene>
<proteinExistence type="inferred from homology"/>
<dbReference type="AlphaFoldDB" id="A0A120MYW8"/>